<comment type="caution">
    <text evidence="2">The sequence shown here is derived from an EMBL/GenBank/DDBJ whole genome shotgun (WGS) entry which is preliminary data.</text>
</comment>
<evidence type="ECO:0000313" key="3">
    <source>
        <dbReference type="Proteomes" id="UP000034181"/>
    </source>
</evidence>
<proteinExistence type="predicted"/>
<feature type="transmembrane region" description="Helical" evidence="1">
    <location>
        <begin position="20"/>
        <end position="39"/>
    </location>
</feature>
<evidence type="ECO:0000313" key="2">
    <source>
        <dbReference type="EMBL" id="KKQ75857.1"/>
    </source>
</evidence>
<dbReference type="AlphaFoldDB" id="A0A0G0KAH8"/>
<keyword evidence="1" id="KW-1133">Transmembrane helix</keyword>
<dbReference type="EMBL" id="LBUZ01000003">
    <property type="protein sequence ID" value="KKQ75857.1"/>
    <property type="molecule type" value="Genomic_DNA"/>
</dbReference>
<sequence length="304" mass="33616">MRKRPARNKTSLPKIRSGWFLIVILIIFCLFGWALWELLPQSWDTRSRLTVATKDSQQTIYIAIFDPQTHSLIKIIIPGNTLIDTANGLGKWQLSSIVKLGQNEGLGLTLLAQSITKGLKLPIDAVAEERALALSDPNIFNILKSAFSDYETNLTLKDKINLGLFSLRAKNTDRTTLNLEDTGMLKKSTLPGGDEGYVPTGNIPPALAAHFSDPMFENSFRITVIDSSGEGLSNQISQILESLGGKVFSVQNKEMSDTDCLIVGEKKPVVQRIAGIFSCAIDFKKTESSFDIEIYLGTQFAKRF</sequence>
<evidence type="ECO:0000256" key="1">
    <source>
        <dbReference type="SAM" id="Phobius"/>
    </source>
</evidence>
<accession>A0A0G0KAH8</accession>
<gene>
    <name evidence="2" type="ORF">US96_C0003G0015</name>
</gene>
<protein>
    <recommendedName>
        <fullName evidence="4">LytR/CpsA/Psr regulator C-terminal domain-containing protein</fullName>
    </recommendedName>
</protein>
<evidence type="ECO:0008006" key="4">
    <source>
        <dbReference type="Google" id="ProtNLM"/>
    </source>
</evidence>
<dbReference type="Proteomes" id="UP000034181">
    <property type="component" value="Unassembled WGS sequence"/>
</dbReference>
<keyword evidence="1" id="KW-0472">Membrane</keyword>
<reference evidence="2 3" key="1">
    <citation type="journal article" date="2015" name="Nature">
        <title>rRNA introns, odd ribosomes, and small enigmatic genomes across a large radiation of phyla.</title>
        <authorList>
            <person name="Brown C.T."/>
            <person name="Hug L.A."/>
            <person name="Thomas B.C."/>
            <person name="Sharon I."/>
            <person name="Castelle C.J."/>
            <person name="Singh A."/>
            <person name="Wilkins M.J."/>
            <person name="Williams K.H."/>
            <person name="Banfield J.F."/>
        </authorList>
    </citation>
    <scope>NUCLEOTIDE SEQUENCE [LARGE SCALE GENOMIC DNA]</scope>
</reference>
<keyword evidence="1" id="KW-0812">Transmembrane</keyword>
<organism evidence="2 3">
    <name type="scientific">Candidatus Woesebacteria bacterium GW2011_GWB1_38_5b</name>
    <dbReference type="NCBI Taxonomy" id="1618569"/>
    <lineage>
        <taxon>Bacteria</taxon>
        <taxon>Candidatus Woeseibacteriota</taxon>
    </lineage>
</organism>
<name>A0A0G0KAH8_9BACT</name>